<dbReference type="Pfam" id="PF00643">
    <property type="entry name" value="zf-B_box"/>
    <property type="match status" value="1"/>
</dbReference>
<dbReference type="OrthoDB" id="6089885at2759"/>
<name>A0A6J8EMG6_MYTCO</name>
<dbReference type="SUPFAM" id="SSF63829">
    <property type="entry name" value="Calcium-dependent phosphotriesterase"/>
    <property type="match status" value="1"/>
</dbReference>
<dbReference type="SUPFAM" id="SSF57845">
    <property type="entry name" value="B-box zinc-binding domain"/>
    <property type="match status" value="1"/>
</dbReference>
<dbReference type="PROSITE" id="PS50119">
    <property type="entry name" value="ZF_BBOX"/>
    <property type="match status" value="1"/>
</dbReference>
<dbReference type="CDD" id="cd19757">
    <property type="entry name" value="Bbox1"/>
    <property type="match status" value="1"/>
</dbReference>
<sequence>MASAWLIQKAQVSIGCQLCESGSTIQWNCIDCLLLMCSKCKQIHMKFKNAINHKIVDINESEPREYSDKNFNLNEINCQDHAGQACCLYCKDCKQFICFKCMTKVHKGHETLDTEKYKFELDRLIKIQRETKNKLCTMALFNFPRKIGKDKFGSEKKEVKVKQSHLNFKITGQFTSDIKRITSVSSCSGDSLWIGNWGNEVKHVNLTKDEVQVISQFTISLYDMPVTSSDNILLSVGESSLKNLNEITGQLSDSKYNVAPMLATGVHVTTDQKVIIGAITQGAGFTGEGKRMVIVMDKEGKSLTEYEQDKHNKPLFTFPDKISCTRGGNICVIDRLDGSNTDRVVVLGQAGHIIGVYSGHPDINYPFIPFKPSDILTTTLHNIIIADKSMLHILNCDGQIISYCRMDFIGIM</sequence>
<dbReference type="Gene3D" id="3.30.160.60">
    <property type="entry name" value="Classic Zinc Finger"/>
    <property type="match status" value="1"/>
</dbReference>
<dbReference type="AlphaFoldDB" id="A0A6J8EMG6"/>
<protein>
    <recommendedName>
        <fullName evidence="2">B box-type domain-containing protein</fullName>
    </recommendedName>
</protein>
<reference evidence="3 4" key="1">
    <citation type="submission" date="2020-06" db="EMBL/GenBank/DDBJ databases">
        <authorList>
            <person name="Li R."/>
            <person name="Bekaert M."/>
        </authorList>
    </citation>
    <scope>NUCLEOTIDE SEQUENCE [LARGE SCALE GENOMIC DNA]</scope>
    <source>
        <strain evidence="4">wild</strain>
    </source>
</reference>
<dbReference type="InterPro" id="IPR000315">
    <property type="entry name" value="Znf_B-box"/>
</dbReference>
<dbReference type="EMBL" id="CACVKT020009357">
    <property type="protein sequence ID" value="CAC5421557.1"/>
    <property type="molecule type" value="Genomic_DNA"/>
</dbReference>
<keyword evidence="4" id="KW-1185">Reference proteome</keyword>
<evidence type="ECO:0000313" key="4">
    <source>
        <dbReference type="Proteomes" id="UP000507470"/>
    </source>
</evidence>
<keyword evidence="1" id="KW-0862">Zinc</keyword>
<dbReference type="GO" id="GO:0008270">
    <property type="term" value="F:zinc ion binding"/>
    <property type="evidence" value="ECO:0007669"/>
    <property type="project" value="UniProtKB-KW"/>
</dbReference>
<gene>
    <name evidence="3" type="ORF">MCOR_53667</name>
</gene>
<evidence type="ECO:0000259" key="2">
    <source>
        <dbReference type="PROSITE" id="PS50119"/>
    </source>
</evidence>
<dbReference type="Proteomes" id="UP000507470">
    <property type="component" value="Unassembled WGS sequence"/>
</dbReference>
<accession>A0A6J8EMG6</accession>
<organism evidence="3 4">
    <name type="scientific">Mytilus coruscus</name>
    <name type="common">Sea mussel</name>
    <dbReference type="NCBI Taxonomy" id="42192"/>
    <lineage>
        <taxon>Eukaryota</taxon>
        <taxon>Metazoa</taxon>
        <taxon>Spiralia</taxon>
        <taxon>Lophotrochozoa</taxon>
        <taxon>Mollusca</taxon>
        <taxon>Bivalvia</taxon>
        <taxon>Autobranchia</taxon>
        <taxon>Pteriomorphia</taxon>
        <taxon>Mytilida</taxon>
        <taxon>Mytiloidea</taxon>
        <taxon>Mytilidae</taxon>
        <taxon>Mytilinae</taxon>
        <taxon>Mytilus</taxon>
    </lineage>
</organism>
<feature type="domain" description="B box-type" evidence="2">
    <location>
        <begin position="73"/>
        <end position="114"/>
    </location>
</feature>
<dbReference type="InterPro" id="IPR011042">
    <property type="entry name" value="6-blade_b-propeller_TolB-like"/>
</dbReference>
<keyword evidence="1" id="KW-0863">Zinc-finger</keyword>
<proteinExistence type="predicted"/>
<evidence type="ECO:0000313" key="3">
    <source>
        <dbReference type="EMBL" id="CAC5421557.1"/>
    </source>
</evidence>
<keyword evidence="1" id="KW-0479">Metal-binding</keyword>
<evidence type="ECO:0000256" key="1">
    <source>
        <dbReference type="PROSITE-ProRule" id="PRU00024"/>
    </source>
</evidence>
<dbReference type="Gene3D" id="2.120.10.30">
    <property type="entry name" value="TolB, C-terminal domain"/>
    <property type="match status" value="1"/>
</dbReference>